<reference evidence="3 4" key="1">
    <citation type="submission" date="2016-02" db="EMBL/GenBank/DDBJ databases">
        <title>Comparative genomic and transcriptomic foundation for Pichia pastoris.</title>
        <authorList>
            <person name="Love K.R."/>
            <person name="Shah K.A."/>
            <person name="Whittaker C.A."/>
            <person name="Wu J."/>
            <person name="Bartlett M.C."/>
            <person name="Ma D."/>
            <person name="Leeson R.L."/>
            <person name="Priest M."/>
            <person name="Young S.K."/>
            <person name="Love J.C."/>
        </authorList>
    </citation>
    <scope>NUCLEOTIDE SEQUENCE [LARGE SCALE GENOMIC DNA]</scope>
    <source>
        <strain evidence="3 4">ATCC 28485</strain>
    </source>
</reference>
<dbReference type="Proteomes" id="UP000094565">
    <property type="component" value="Chromosome 1"/>
</dbReference>
<accession>A0A1B2J6T9</accession>
<feature type="compositionally biased region" description="Polar residues" evidence="1">
    <location>
        <begin position="1"/>
        <end position="17"/>
    </location>
</feature>
<dbReference type="OrthoDB" id="289721at2759"/>
<feature type="domain" description="SBE2/SBE22 middle" evidence="2">
    <location>
        <begin position="249"/>
        <end position="348"/>
    </location>
</feature>
<feature type="compositionally biased region" description="Basic residues" evidence="1">
    <location>
        <begin position="150"/>
        <end position="161"/>
    </location>
</feature>
<feature type="region of interest" description="Disordered" evidence="1">
    <location>
        <begin position="1"/>
        <end position="23"/>
    </location>
</feature>
<evidence type="ECO:0000256" key="1">
    <source>
        <dbReference type="SAM" id="MobiDB-lite"/>
    </source>
</evidence>
<organism evidence="3 4">
    <name type="scientific">Komagataella pastoris</name>
    <name type="common">Yeast</name>
    <name type="synonym">Pichia pastoris</name>
    <dbReference type="NCBI Taxonomy" id="4922"/>
    <lineage>
        <taxon>Eukaryota</taxon>
        <taxon>Fungi</taxon>
        <taxon>Dikarya</taxon>
        <taxon>Ascomycota</taxon>
        <taxon>Saccharomycotina</taxon>
        <taxon>Pichiomycetes</taxon>
        <taxon>Pichiales</taxon>
        <taxon>Pichiaceae</taxon>
        <taxon>Komagataella</taxon>
    </lineage>
</organism>
<protein>
    <submittedName>
        <fullName evidence="3">BA75_00452T0</fullName>
    </submittedName>
</protein>
<sequence length="620" mass="71347">MSTIGGTRNFSSVSLQSLPEEGFNELSLEDDKVLFMEDKRGPKHTKHPSPSSLMNGRSKSYTSVRRLGSNTQLNSGLGIKVRRPDFPGTLKRSTSGVESEDSECSRSNTSIDTAPLTMTTLASNDPPPLTNRPFYSRVAHSTPVLVTMKSKPKPKPSSRRKSQMEAEKIPVSFSDDEIPDDQLMYNVPVTNGCALSFYGSNNMPAKIVKLALQSVDDLQSMPPSPLPGRLEQFSDGSEPSTPTIENYERKFHALSPEAKNLTKFYENSSTNFVQNELLKRKEYNKLKLPSGSETVEDAGLEKLDLISKEKLDTLCKTRPLWLPPKSFKEAKRHEKQASAMLDSAARKQKRKVSIRRQSERDLLIWKERLPYIVSHETWKSSYKNEVVKNTWKFPIQNELKTQVWIKFLTDIKGDKVVPEKYQEYDDLIKMDLLILKKLPKDISEESIKRLNQILTARSKSNQDLKNGDETIIAAIFLLPGFSNSDVFEIMRLLNANLRNVAFVSKFDRKVSKIVSFIKHRIAKDQYTTFKTQSSEVLNFQFIFNELLLNHFSKDDMIRILELFILTQDYRLLYALFITVYLHYHFGFSQISDLLSKEYQNFMIEVDSKFWERLYYYYSKV</sequence>
<evidence type="ECO:0000313" key="3">
    <source>
        <dbReference type="EMBL" id="ANZ73702.1"/>
    </source>
</evidence>
<feature type="compositionally biased region" description="Polar residues" evidence="1">
    <location>
        <begin position="105"/>
        <end position="123"/>
    </location>
</feature>
<dbReference type="InterPro" id="IPR053949">
    <property type="entry name" value="SBE2/SBE22_M"/>
</dbReference>
<proteinExistence type="predicted"/>
<evidence type="ECO:0000259" key="2">
    <source>
        <dbReference type="Pfam" id="PF22874"/>
    </source>
</evidence>
<name>A0A1B2J6T9_PICPA</name>
<feature type="compositionally biased region" description="Polar residues" evidence="1">
    <location>
        <begin position="48"/>
        <end position="75"/>
    </location>
</feature>
<gene>
    <name evidence="3" type="primary">SBE22</name>
    <name evidence="3" type="ORF">ATY40_BA7500452</name>
</gene>
<dbReference type="AlphaFoldDB" id="A0A1B2J6T9"/>
<feature type="region of interest" description="Disordered" evidence="1">
    <location>
        <begin position="38"/>
        <end position="167"/>
    </location>
</feature>
<dbReference type="EMBL" id="CP014584">
    <property type="protein sequence ID" value="ANZ73702.1"/>
    <property type="molecule type" value="Genomic_DNA"/>
</dbReference>
<dbReference type="Pfam" id="PF22874">
    <property type="entry name" value="SBE2_M"/>
    <property type="match status" value="1"/>
</dbReference>
<keyword evidence="4" id="KW-1185">Reference proteome</keyword>
<evidence type="ECO:0000313" key="4">
    <source>
        <dbReference type="Proteomes" id="UP000094565"/>
    </source>
</evidence>